<evidence type="ECO:0000256" key="1">
    <source>
        <dbReference type="ARBA" id="ARBA00000077"/>
    </source>
</evidence>
<dbReference type="GO" id="GO:0004523">
    <property type="term" value="F:RNA-DNA hybrid ribonuclease activity"/>
    <property type="evidence" value="ECO:0007669"/>
    <property type="project" value="UniProtKB-EC"/>
</dbReference>
<keyword evidence="7" id="KW-0378">Hydrolase</keyword>
<sequence length="248" mass="27537">MSLSKLSDTPVDVNHYPVRTRAASFGNFNPVPPAVADAQRVFTPPTSLSKPTDLFAVQMNNCTIRGYRFIRTTNPRQMLMFVDGSSLGNGTPTARAGYGVVFAPVQWFHPISNSLEQDSNPQTSNRAELRAVLAALGLRFWVGEGFTKIVIACDSSYVVSGISAWILKWRKNGWKTNTGAAVANQDLWKKLEAKLREMEERGMLVQFWLIPREWNEADAYAKAGADKDAVIGEVEDVVIMERMPPQDA</sequence>
<dbReference type="GO" id="GO:0003676">
    <property type="term" value="F:nucleic acid binding"/>
    <property type="evidence" value="ECO:0007669"/>
    <property type="project" value="InterPro"/>
</dbReference>
<proteinExistence type="inferred from homology"/>
<name>A0A9W8MS29_9AGAR</name>
<dbReference type="InterPro" id="IPR036397">
    <property type="entry name" value="RNaseH_sf"/>
</dbReference>
<evidence type="ECO:0000256" key="5">
    <source>
        <dbReference type="ARBA" id="ARBA00022723"/>
    </source>
</evidence>
<evidence type="ECO:0000256" key="6">
    <source>
        <dbReference type="ARBA" id="ARBA00022759"/>
    </source>
</evidence>
<evidence type="ECO:0000256" key="7">
    <source>
        <dbReference type="ARBA" id="ARBA00022801"/>
    </source>
</evidence>
<reference evidence="9" key="1">
    <citation type="submission" date="2022-07" db="EMBL/GenBank/DDBJ databases">
        <title>Genome Sequence of Agrocybe chaxingu.</title>
        <authorList>
            <person name="Buettner E."/>
        </authorList>
    </citation>
    <scope>NUCLEOTIDE SEQUENCE</scope>
    <source>
        <strain evidence="9">MP-N11</strain>
    </source>
</reference>
<feature type="domain" description="RNase H type-1" evidence="8">
    <location>
        <begin position="74"/>
        <end position="226"/>
    </location>
</feature>
<dbReference type="OrthoDB" id="407198at2759"/>
<dbReference type="AlphaFoldDB" id="A0A9W8MS29"/>
<dbReference type="EMBL" id="JANKHO010000811">
    <property type="protein sequence ID" value="KAJ3506052.1"/>
    <property type="molecule type" value="Genomic_DNA"/>
</dbReference>
<dbReference type="Pfam" id="PF00075">
    <property type="entry name" value="RNase_H"/>
    <property type="match status" value="1"/>
</dbReference>
<dbReference type="CDD" id="cd13934">
    <property type="entry name" value="RNase_H_Dikarya_like"/>
    <property type="match status" value="1"/>
</dbReference>
<comment type="caution">
    <text evidence="9">The sequence shown here is derived from an EMBL/GenBank/DDBJ whole genome shotgun (WGS) entry which is preliminary data.</text>
</comment>
<organism evidence="9 10">
    <name type="scientific">Agrocybe chaxingu</name>
    <dbReference type="NCBI Taxonomy" id="84603"/>
    <lineage>
        <taxon>Eukaryota</taxon>
        <taxon>Fungi</taxon>
        <taxon>Dikarya</taxon>
        <taxon>Basidiomycota</taxon>
        <taxon>Agaricomycotina</taxon>
        <taxon>Agaricomycetes</taxon>
        <taxon>Agaricomycetidae</taxon>
        <taxon>Agaricales</taxon>
        <taxon>Agaricineae</taxon>
        <taxon>Strophariaceae</taxon>
        <taxon>Agrocybe</taxon>
    </lineage>
</organism>
<dbReference type="SUPFAM" id="SSF53098">
    <property type="entry name" value="Ribonuclease H-like"/>
    <property type="match status" value="1"/>
</dbReference>
<dbReference type="GO" id="GO:0046872">
    <property type="term" value="F:metal ion binding"/>
    <property type="evidence" value="ECO:0007669"/>
    <property type="project" value="UniProtKB-KW"/>
</dbReference>
<keyword evidence="4" id="KW-0540">Nuclease</keyword>
<dbReference type="Proteomes" id="UP001148786">
    <property type="component" value="Unassembled WGS sequence"/>
</dbReference>
<gene>
    <name evidence="9" type="ORF">NLJ89_g7089</name>
</gene>
<dbReference type="InterPro" id="IPR002156">
    <property type="entry name" value="RNaseH_domain"/>
</dbReference>
<evidence type="ECO:0000256" key="4">
    <source>
        <dbReference type="ARBA" id="ARBA00022722"/>
    </source>
</evidence>
<dbReference type="InterPro" id="IPR012337">
    <property type="entry name" value="RNaseH-like_sf"/>
</dbReference>
<dbReference type="PANTHER" id="PTHR10642">
    <property type="entry name" value="RIBONUCLEASE H1"/>
    <property type="match status" value="1"/>
</dbReference>
<dbReference type="EC" id="3.1.26.4" evidence="3"/>
<dbReference type="GO" id="GO:0043137">
    <property type="term" value="P:DNA replication, removal of RNA primer"/>
    <property type="evidence" value="ECO:0007669"/>
    <property type="project" value="TreeGrafter"/>
</dbReference>
<dbReference type="InterPro" id="IPR050092">
    <property type="entry name" value="RNase_H"/>
</dbReference>
<protein>
    <recommendedName>
        <fullName evidence="3">ribonuclease H</fullName>
        <ecNumber evidence="3">3.1.26.4</ecNumber>
    </recommendedName>
</protein>
<dbReference type="PROSITE" id="PS50879">
    <property type="entry name" value="RNASE_H_1"/>
    <property type="match status" value="1"/>
</dbReference>
<keyword evidence="10" id="KW-1185">Reference proteome</keyword>
<dbReference type="Gene3D" id="3.30.420.10">
    <property type="entry name" value="Ribonuclease H-like superfamily/Ribonuclease H"/>
    <property type="match status" value="1"/>
</dbReference>
<accession>A0A9W8MS29</accession>
<evidence type="ECO:0000256" key="3">
    <source>
        <dbReference type="ARBA" id="ARBA00012180"/>
    </source>
</evidence>
<evidence type="ECO:0000313" key="10">
    <source>
        <dbReference type="Proteomes" id="UP001148786"/>
    </source>
</evidence>
<comment type="catalytic activity">
    <reaction evidence="1">
        <text>Endonucleolytic cleavage to 5'-phosphomonoester.</text>
        <dbReference type="EC" id="3.1.26.4"/>
    </reaction>
</comment>
<dbReference type="PANTHER" id="PTHR10642:SF26">
    <property type="entry name" value="RIBONUCLEASE H1"/>
    <property type="match status" value="1"/>
</dbReference>
<evidence type="ECO:0000259" key="8">
    <source>
        <dbReference type="PROSITE" id="PS50879"/>
    </source>
</evidence>
<comment type="similarity">
    <text evidence="2">Belongs to the RNase H family.</text>
</comment>
<keyword evidence="5" id="KW-0479">Metal-binding</keyword>
<keyword evidence="6" id="KW-0255">Endonuclease</keyword>
<evidence type="ECO:0000313" key="9">
    <source>
        <dbReference type="EMBL" id="KAJ3506052.1"/>
    </source>
</evidence>
<evidence type="ECO:0000256" key="2">
    <source>
        <dbReference type="ARBA" id="ARBA00005300"/>
    </source>
</evidence>